<feature type="domain" description="RING-type" evidence="9">
    <location>
        <begin position="146"/>
        <end position="187"/>
    </location>
</feature>
<accession>A0A5P1ECZ8</accession>
<dbReference type="PANTHER" id="PTHR46463">
    <property type="entry name" value="ZINC FINGER, RING/FYVE/PHD-TYPE"/>
    <property type="match status" value="1"/>
</dbReference>
<gene>
    <name evidence="10" type="ORF">A4U43_C07F18710</name>
</gene>
<sequence length="198" mass="21767">MGGCCCCASRRAESDRSPVYFYCPRGLEENEPLSASHVMSTAIPAGLLVGPNVDTSSPDTYRAPPPPMPYNVSFTCSQTVPGNTDNCGNKQSADPLSAGGTTSPDEDLKVLDCKTKSDYLVDSPKAKDENLKLETKSAAMDEEDVCPTCLEEYDSENPRITTKCEHHFHLACILEWMERSNTCPVCDQIMEIDETRRE</sequence>
<dbReference type="PROSITE" id="PS50089">
    <property type="entry name" value="ZF_RING_2"/>
    <property type="match status" value="1"/>
</dbReference>
<protein>
    <recommendedName>
        <fullName evidence="2">RING-type E3 ubiquitin transferase</fullName>
        <ecNumber evidence="2">2.3.2.27</ecNumber>
    </recommendedName>
</protein>
<evidence type="ECO:0000313" key="11">
    <source>
        <dbReference type="Proteomes" id="UP000243459"/>
    </source>
</evidence>
<reference evidence="11" key="1">
    <citation type="journal article" date="2017" name="Nat. Commun.">
        <title>The asparagus genome sheds light on the origin and evolution of a young Y chromosome.</title>
        <authorList>
            <person name="Harkess A."/>
            <person name="Zhou J."/>
            <person name="Xu C."/>
            <person name="Bowers J.E."/>
            <person name="Van der Hulst R."/>
            <person name="Ayyampalayam S."/>
            <person name="Mercati F."/>
            <person name="Riccardi P."/>
            <person name="McKain M.R."/>
            <person name="Kakrana A."/>
            <person name="Tang H."/>
            <person name="Ray J."/>
            <person name="Groenendijk J."/>
            <person name="Arikit S."/>
            <person name="Mathioni S.M."/>
            <person name="Nakano M."/>
            <person name="Shan H."/>
            <person name="Telgmann-Rauber A."/>
            <person name="Kanno A."/>
            <person name="Yue Z."/>
            <person name="Chen H."/>
            <person name="Li W."/>
            <person name="Chen Y."/>
            <person name="Xu X."/>
            <person name="Zhang Y."/>
            <person name="Luo S."/>
            <person name="Chen H."/>
            <person name="Gao J."/>
            <person name="Mao Z."/>
            <person name="Pires J.C."/>
            <person name="Luo M."/>
            <person name="Kudrna D."/>
            <person name="Wing R.A."/>
            <person name="Meyers B.C."/>
            <person name="Yi K."/>
            <person name="Kong H."/>
            <person name="Lavrijsen P."/>
            <person name="Sunseri F."/>
            <person name="Falavigna A."/>
            <person name="Ye Y."/>
            <person name="Leebens-Mack J.H."/>
            <person name="Chen G."/>
        </authorList>
    </citation>
    <scope>NUCLEOTIDE SEQUENCE [LARGE SCALE GENOMIC DNA]</scope>
    <source>
        <strain evidence="11">cv. DH0086</strain>
    </source>
</reference>
<dbReference type="SMART" id="SM00184">
    <property type="entry name" value="RING"/>
    <property type="match status" value="1"/>
</dbReference>
<organism evidence="10 11">
    <name type="scientific">Asparagus officinalis</name>
    <name type="common">Garden asparagus</name>
    <dbReference type="NCBI Taxonomy" id="4686"/>
    <lineage>
        <taxon>Eukaryota</taxon>
        <taxon>Viridiplantae</taxon>
        <taxon>Streptophyta</taxon>
        <taxon>Embryophyta</taxon>
        <taxon>Tracheophyta</taxon>
        <taxon>Spermatophyta</taxon>
        <taxon>Magnoliopsida</taxon>
        <taxon>Liliopsida</taxon>
        <taxon>Asparagales</taxon>
        <taxon>Asparagaceae</taxon>
        <taxon>Asparagoideae</taxon>
        <taxon>Asparagus</taxon>
    </lineage>
</organism>
<dbReference type="CDD" id="cd23116">
    <property type="entry name" value="RING-H2_AIRP1-like"/>
    <property type="match status" value="1"/>
</dbReference>
<evidence type="ECO:0000259" key="9">
    <source>
        <dbReference type="PROSITE" id="PS50089"/>
    </source>
</evidence>
<evidence type="ECO:0000256" key="2">
    <source>
        <dbReference type="ARBA" id="ARBA00012483"/>
    </source>
</evidence>
<dbReference type="SUPFAM" id="SSF57850">
    <property type="entry name" value="RING/U-box"/>
    <property type="match status" value="1"/>
</dbReference>
<dbReference type="EMBL" id="CM007387">
    <property type="protein sequence ID" value="ONK63766.1"/>
    <property type="molecule type" value="Genomic_DNA"/>
</dbReference>
<evidence type="ECO:0000313" key="10">
    <source>
        <dbReference type="EMBL" id="ONK63766.1"/>
    </source>
</evidence>
<keyword evidence="11" id="KW-1185">Reference proteome</keyword>
<evidence type="ECO:0000256" key="7">
    <source>
        <dbReference type="ARBA" id="ARBA00022833"/>
    </source>
</evidence>
<keyword evidence="4" id="KW-0479">Metal-binding</keyword>
<evidence type="ECO:0000256" key="3">
    <source>
        <dbReference type="ARBA" id="ARBA00022679"/>
    </source>
</evidence>
<evidence type="ECO:0000256" key="1">
    <source>
        <dbReference type="ARBA" id="ARBA00000900"/>
    </source>
</evidence>
<dbReference type="OrthoDB" id="8062037at2759"/>
<keyword evidence="5 8" id="KW-0863">Zinc-finger</keyword>
<dbReference type="OMA" id="KNTKEDC"/>
<comment type="catalytic activity">
    <reaction evidence="1">
        <text>S-ubiquitinyl-[E2 ubiquitin-conjugating enzyme]-L-cysteine + [acceptor protein]-L-lysine = [E2 ubiquitin-conjugating enzyme]-L-cysteine + N(6)-ubiquitinyl-[acceptor protein]-L-lysine.</text>
        <dbReference type="EC" id="2.3.2.27"/>
    </reaction>
</comment>
<dbReference type="GO" id="GO:0061630">
    <property type="term" value="F:ubiquitin protein ligase activity"/>
    <property type="evidence" value="ECO:0007669"/>
    <property type="project" value="UniProtKB-EC"/>
</dbReference>
<evidence type="ECO:0000256" key="4">
    <source>
        <dbReference type="ARBA" id="ARBA00022723"/>
    </source>
</evidence>
<proteinExistence type="predicted"/>
<dbReference type="EC" id="2.3.2.27" evidence="2"/>
<dbReference type="Pfam" id="PF13639">
    <property type="entry name" value="zf-RING_2"/>
    <property type="match status" value="1"/>
</dbReference>
<dbReference type="Proteomes" id="UP000243459">
    <property type="component" value="Chromosome 7"/>
</dbReference>
<evidence type="ECO:0000256" key="5">
    <source>
        <dbReference type="ARBA" id="ARBA00022771"/>
    </source>
</evidence>
<dbReference type="Gene3D" id="3.30.40.10">
    <property type="entry name" value="Zinc/RING finger domain, C3HC4 (zinc finger)"/>
    <property type="match status" value="1"/>
</dbReference>
<dbReference type="PANTHER" id="PTHR46463:SF89">
    <property type="entry name" value="E3 UBIQUITIN-PROTEIN LIGASE RHB1A-RELATED"/>
    <property type="match status" value="1"/>
</dbReference>
<keyword evidence="6" id="KW-0833">Ubl conjugation pathway</keyword>
<dbReference type="FunFam" id="3.30.40.10:FF:000376">
    <property type="entry name" value="Putative E3 ubiquitin-protein ligase RHB1A"/>
    <property type="match status" value="1"/>
</dbReference>
<name>A0A5P1ECZ8_ASPOF</name>
<evidence type="ECO:0000256" key="8">
    <source>
        <dbReference type="PROSITE-ProRule" id="PRU00175"/>
    </source>
</evidence>
<dbReference type="GO" id="GO:0008270">
    <property type="term" value="F:zinc ion binding"/>
    <property type="evidence" value="ECO:0007669"/>
    <property type="project" value="UniProtKB-KW"/>
</dbReference>
<keyword evidence="7" id="KW-0862">Zinc</keyword>
<dbReference type="InterPro" id="IPR013083">
    <property type="entry name" value="Znf_RING/FYVE/PHD"/>
</dbReference>
<dbReference type="InterPro" id="IPR001841">
    <property type="entry name" value="Znf_RING"/>
</dbReference>
<dbReference type="AlphaFoldDB" id="A0A5P1ECZ8"/>
<keyword evidence="3" id="KW-0808">Transferase</keyword>
<evidence type="ECO:0000256" key="6">
    <source>
        <dbReference type="ARBA" id="ARBA00022786"/>
    </source>
</evidence>
<dbReference type="Gramene" id="ONK63766">
    <property type="protein sequence ID" value="ONK63766"/>
    <property type="gene ID" value="A4U43_C07F18710"/>
</dbReference>